<name>A0AAU9JBS5_9CILI</name>
<dbReference type="GO" id="GO:0008270">
    <property type="term" value="F:zinc ion binding"/>
    <property type="evidence" value="ECO:0007669"/>
    <property type="project" value="InterPro"/>
</dbReference>
<feature type="domain" description="Alpha-carbonic anhydrase" evidence="8">
    <location>
        <begin position="15"/>
        <end position="246"/>
    </location>
</feature>
<comment type="caution">
    <text evidence="9">The sequence shown here is derived from an EMBL/GenBank/DDBJ whole genome shotgun (WGS) entry which is preliminary data.</text>
</comment>
<dbReference type="PANTHER" id="PTHR18952:SF265">
    <property type="entry name" value="CARBONIC ANHYDRASE"/>
    <property type="match status" value="1"/>
</dbReference>
<evidence type="ECO:0000256" key="7">
    <source>
        <dbReference type="SAM" id="SignalP"/>
    </source>
</evidence>
<dbReference type="InterPro" id="IPR001148">
    <property type="entry name" value="CA_dom"/>
</dbReference>
<protein>
    <recommendedName>
        <fullName evidence="2">carbonic anhydrase</fullName>
        <ecNumber evidence="2">4.2.1.1</ecNumber>
    </recommendedName>
</protein>
<dbReference type="Gene3D" id="3.10.200.10">
    <property type="entry name" value="Alpha carbonic anhydrase"/>
    <property type="match status" value="1"/>
</dbReference>
<dbReference type="CDD" id="cd03124">
    <property type="entry name" value="alpha_CA_prokaryotic_like"/>
    <property type="match status" value="1"/>
</dbReference>
<proteinExistence type="inferred from homology"/>
<evidence type="ECO:0000256" key="6">
    <source>
        <dbReference type="ARBA" id="ARBA00048348"/>
    </source>
</evidence>
<keyword evidence="5" id="KW-0456">Lyase</keyword>
<keyword evidence="10" id="KW-1185">Reference proteome</keyword>
<reference evidence="9" key="1">
    <citation type="submission" date="2021-09" db="EMBL/GenBank/DDBJ databases">
        <authorList>
            <consortium name="AG Swart"/>
            <person name="Singh M."/>
            <person name="Singh A."/>
            <person name="Seah K."/>
            <person name="Emmerich C."/>
        </authorList>
    </citation>
    <scope>NUCLEOTIDE SEQUENCE</scope>
    <source>
        <strain evidence="9">ATCC30299</strain>
    </source>
</reference>
<evidence type="ECO:0000256" key="2">
    <source>
        <dbReference type="ARBA" id="ARBA00012925"/>
    </source>
</evidence>
<accession>A0AAU9JBS5</accession>
<dbReference type="AlphaFoldDB" id="A0AAU9JBS5"/>
<evidence type="ECO:0000256" key="3">
    <source>
        <dbReference type="ARBA" id="ARBA00022723"/>
    </source>
</evidence>
<evidence type="ECO:0000256" key="1">
    <source>
        <dbReference type="ARBA" id="ARBA00010718"/>
    </source>
</evidence>
<dbReference type="GO" id="GO:0004089">
    <property type="term" value="F:carbonate dehydratase activity"/>
    <property type="evidence" value="ECO:0007669"/>
    <property type="project" value="UniProtKB-EC"/>
</dbReference>
<evidence type="ECO:0000256" key="4">
    <source>
        <dbReference type="ARBA" id="ARBA00022833"/>
    </source>
</evidence>
<dbReference type="PROSITE" id="PS51144">
    <property type="entry name" value="ALPHA_CA_2"/>
    <property type="match status" value="1"/>
</dbReference>
<dbReference type="InterPro" id="IPR023561">
    <property type="entry name" value="Carbonic_anhydrase_a-class"/>
</dbReference>
<sequence>MLKLFLFTVISTFSLAWDYKNGGSDWTDTCLYGTSQSPIDLKAQSTTAINITSSSISQLKLVYKSHPESGTFKDQTYTIDGNFLNLTEILESVTIFMRSQSFSFHAPSEHTLNGYQFDLELQILSTNTPGYIYNQQTAVFFRLGEDDNSFIDKVIRAYGKTTEIDLSDLFGGRSSLNHFYSYKGSVTSPPCTEDVTWYIWAEIQEISLSQLSFFTDQWAGNQNFAGGRGNNRKIQNLNKRTITLYEGADDSGKNLFYFSVLFFALLY</sequence>
<dbReference type="InterPro" id="IPR036398">
    <property type="entry name" value="CA_dom_sf"/>
</dbReference>
<evidence type="ECO:0000313" key="10">
    <source>
        <dbReference type="Proteomes" id="UP001162131"/>
    </source>
</evidence>
<dbReference type="SUPFAM" id="SSF51069">
    <property type="entry name" value="Carbonic anhydrase"/>
    <property type="match status" value="1"/>
</dbReference>
<dbReference type="EMBL" id="CAJZBQ010000029">
    <property type="protein sequence ID" value="CAG9321752.1"/>
    <property type="molecule type" value="Genomic_DNA"/>
</dbReference>
<gene>
    <name evidence="9" type="ORF">BSTOLATCC_MIC29663</name>
</gene>
<feature type="signal peptide" evidence="7">
    <location>
        <begin position="1"/>
        <end position="16"/>
    </location>
</feature>
<feature type="chain" id="PRO_5043919600" description="carbonic anhydrase" evidence="7">
    <location>
        <begin position="17"/>
        <end position="267"/>
    </location>
</feature>
<evidence type="ECO:0000256" key="5">
    <source>
        <dbReference type="ARBA" id="ARBA00023239"/>
    </source>
</evidence>
<evidence type="ECO:0000259" key="8">
    <source>
        <dbReference type="PROSITE" id="PS51144"/>
    </source>
</evidence>
<comment type="catalytic activity">
    <reaction evidence="6">
        <text>hydrogencarbonate + H(+) = CO2 + H2O</text>
        <dbReference type="Rhea" id="RHEA:10748"/>
        <dbReference type="ChEBI" id="CHEBI:15377"/>
        <dbReference type="ChEBI" id="CHEBI:15378"/>
        <dbReference type="ChEBI" id="CHEBI:16526"/>
        <dbReference type="ChEBI" id="CHEBI:17544"/>
        <dbReference type="EC" id="4.2.1.1"/>
    </reaction>
</comment>
<dbReference type="EC" id="4.2.1.1" evidence="2"/>
<dbReference type="Pfam" id="PF00194">
    <property type="entry name" value="Carb_anhydrase"/>
    <property type="match status" value="1"/>
</dbReference>
<dbReference type="Proteomes" id="UP001162131">
    <property type="component" value="Unassembled WGS sequence"/>
</dbReference>
<organism evidence="9 10">
    <name type="scientific">Blepharisma stoltei</name>
    <dbReference type="NCBI Taxonomy" id="1481888"/>
    <lineage>
        <taxon>Eukaryota</taxon>
        <taxon>Sar</taxon>
        <taxon>Alveolata</taxon>
        <taxon>Ciliophora</taxon>
        <taxon>Postciliodesmatophora</taxon>
        <taxon>Heterotrichea</taxon>
        <taxon>Heterotrichida</taxon>
        <taxon>Blepharismidae</taxon>
        <taxon>Blepharisma</taxon>
    </lineage>
</organism>
<keyword evidence="3" id="KW-0479">Metal-binding</keyword>
<evidence type="ECO:0000313" key="9">
    <source>
        <dbReference type="EMBL" id="CAG9321752.1"/>
    </source>
</evidence>
<keyword evidence="4" id="KW-0862">Zinc</keyword>
<dbReference type="InterPro" id="IPR041891">
    <property type="entry name" value="Alpha_CA_prokaryot-like"/>
</dbReference>
<dbReference type="SMART" id="SM01057">
    <property type="entry name" value="Carb_anhydrase"/>
    <property type="match status" value="1"/>
</dbReference>
<dbReference type="PANTHER" id="PTHR18952">
    <property type="entry name" value="CARBONIC ANHYDRASE"/>
    <property type="match status" value="1"/>
</dbReference>
<keyword evidence="7" id="KW-0732">Signal</keyword>
<comment type="similarity">
    <text evidence="1">Belongs to the alpha-carbonic anhydrase family.</text>
</comment>